<feature type="compositionally biased region" description="Basic residues" evidence="1">
    <location>
        <begin position="1"/>
        <end position="14"/>
    </location>
</feature>
<proteinExistence type="predicted"/>
<accession>A0A1D1Z0Q7</accession>
<name>A0A1D1Z0Q7_9ARAE</name>
<feature type="region of interest" description="Disordered" evidence="1">
    <location>
        <begin position="1"/>
        <end position="51"/>
    </location>
</feature>
<evidence type="ECO:0000256" key="1">
    <source>
        <dbReference type="SAM" id="MobiDB-lite"/>
    </source>
</evidence>
<dbReference type="AlphaFoldDB" id="A0A1D1Z0Q7"/>
<organism evidence="2">
    <name type="scientific">Anthurium amnicola</name>
    <dbReference type="NCBI Taxonomy" id="1678845"/>
    <lineage>
        <taxon>Eukaryota</taxon>
        <taxon>Viridiplantae</taxon>
        <taxon>Streptophyta</taxon>
        <taxon>Embryophyta</taxon>
        <taxon>Tracheophyta</taxon>
        <taxon>Spermatophyta</taxon>
        <taxon>Magnoliopsida</taxon>
        <taxon>Liliopsida</taxon>
        <taxon>Araceae</taxon>
        <taxon>Pothoideae</taxon>
        <taxon>Potheae</taxon>
        <taxon>Anthurium</taxon>
    </lineage>
</organism>
<feature type="non-terminal residue" evidence="2">
    <location>
        <position position="1"/>
    </location>
</feature>
<evidence type="ECO:0000313" key="2">
    <source>
        <dbReference type="EMBL" id="JAT60495.1"/>
    </source>
</evidence>
<dbReference type="EMBL" id="GDJX01007441">
    <property type="protein sequence ID" value="JAT60495.1"/>
    <property type="molecule type" value="Transcribed_RNA"/>
</dbReference>
<protein>
    <submittedName>
        <fullName evidence="2">Uroporphyrinogen decarboxylase</fullName>
    </submittedName>
</protein>
<reference evidence="2" key="1">
    <citation type="submission" date="2015-07" db="EMBL/GenBank/DDBJ databases">
        <title>Transcriptome Assembly of Anthurium amnicola.</title>
        <authorList>
            <person name="Suzuki J."/>
        </authorList>
    </citation>
    <scope>NUCLEOTIDE SEQUENCE</scope>
</reference>
<gene>
    <name evidence="2" type="primary">hemE_7</name>
    <name evidence="2" type="ORF">g.13920</name>
</gene>
<sequence length="151" mass="17186">IKNYWRTHFKKAKPSKNQERARAARLLRQQQQQQAQDDEKPLQEQAAQHQSADVRKILPQLEGEDEYRVVAPPLVEQDMQDYYSLVYPIPSYAFHSDASLTDEASTSDEGTWGCLWNLDDVAHAAVLPNACEIDAAHLHDQVTSFYMGGSK</sequence>
<feature type="compositionally biased region" description="Low complexity" evidence="1">
    <location>
        <begin position="24"/>
        <end position="35"/>
    </location>
</feature>